<gene>
    <name evidence="2" type="ORF">BMON_1053</name>
</gene>
<evidence type="ECO:0000313" key="3">
    <source>
        <dbReference type="Proteomes" id="UP000029082"/>
    </source>
</evidence>
<dbReference type="eggNOG" id="COG0346">
    <property type="taxonomic scope" value="Bacteria"/>
</dbReference>
<dbReference type="STRING" id="1437603.GCA_000771525_00653"/>
<dbReference type="CDD" id="cd06587">
    <property type="entry name" value="VOC"/>
    <property type="match status" value="1"/>
</dbReference>
<sequence>MAIASYINGIQHVGIPTTDLEGTIDYYRRLGFEVAGIFPNGESRCAFLRFGNLTLEVWTVDKAAGVTGAVNHFALDITDIEQAFAEAQQLGLDFVEGSIQYIPTFWKKGIRYFNVLGPNHETIEFCQIL</sequence>
<name>A0A087BTG7_9BIFI</name>
<dbReference type="Pfam" id="PF00903">
    <property type="entry name" value="Glyoxalase"/>
    <property type="match status" value="1"/>
</dbReference>
<dbReference type="EMBL" id="JGZE01000026">
    <property type="protein sequence ID" value="KFI74317.1"/>
    <property type="molecule type" value="Genomic_DNA"/>
</dbReference>
<keyword evidence="2" id="KW-0456">Lyase</keyword>
<dbReference type="InterPro" id="IPR029068">
    <property type="entry name" value="Glyas_Bleomycin-R_OHBP_Dase"/>
</dbReference>
<evidence type="ECO:0000313" key="2">
    <source>
        <dbReference type="EMBL" id="KFI74317.1"/>
    </source>
</evidence>
<evidence type="ECO:0000259" key="1">
    <source>
        <dbReference type="PROSITE" id="PS51819"/>
    </source>
</evidence>
<dbReference type="InterPro" id="IPR004360">
    <property type="entry name" value="Glyas_Fos-R_dOase_dom"/>
</dbReference>
<keyword evidence="3" id="KW-1185">Reference proteome</keyword>
<protein>
    <submittedName>
        <fullName evidence="2">Lactoylglutathione lyase</fullName>
    </submittedName>
</protein>
<dbReference type="PROSITE" id="PS51819">
    <property type="entry name" value="VOC"/>
    <property type="match status" value="1"/>
</dbReference>
<proteinExistence type="predicted"/>
<comment type="caution">
    <text evidence="2">The sequence shown here is derived from an EMBL/GenBank/DDBJ whole genome shotgun (WGS) entry which is preliminary data.</text>
</comment>
<dbReference type="GO" id="GO:0016829">
    <property type="term" value="F:lyase activity"/>
    <property type="evidence" value="ECO:0007669"/>
    <property type="project" value="UniProtKB-KW"/>
</dbReference>
<organism evidence="2 3">
    <name type="scientific">Bifidobacterium mongoliense DSM 21395</name>
    <dbReference type="NCBI Taxonomy" id="1437603"/>
    <lineage>
        <taxon>Bacteria</taxon>
        <taxon>Bacillati</taxon>
        <taxon>Actinomycetota</taxon>
        <taxon>Actinomycetes</taxon>
        <taxon>Bifidobacteriales</taxon>
        <taxon>Bifidobacteriaceae</taxon>
        <taxon>Bifidobacterium</taxon>
    </lineage>
</organism>
<dbReference type="Proteomes" id="UP000029082">
    <property type="component" value="Unassembled WGS sequence"/>
</dbReference>
<dbReference type="AlphaFoldDB" id="A0A087BTG7"/>
<dbReference type="RefSeq" id="WP_033511525.1">
    <property type="nucleotide sequence ID" value="NZ_JDUO01000002.1"/>
</dbReference>
<reference evidence="2 3" key="1">
    <citation type="submission" date="2014-03" db="EMBL/GenBank/DDBJ databases">
        <title>Genomics of Bifidobacteria.</title>
        <authorList>
            <person name="Ventura M."/>
            <person name="Milani C."/>
            <person name="Lugli G.A."/>
        </authorList>
    </citation>
    <scope>NUCLEOTIDE SEQUENCE [LARGE SCALE GENOMIC DNA]</scope>
    <source>
        <strain evidence="2 3">DSM 21395</strain>
    </source>
</reference>
<dbReference type="OrthoDB" id="5242400at2"/>
<dbReference type="Gene3D" id="3.10.180.10">
    <property type="entry name" value="2,3-Dihydroxybiphenyl 1,2-Dioxygenase, domain 1"/>
    <property type="match status" value="1"/>
</dbReference>
<dbReference type="GeneID" id="93093902"/>
<dbReference type="SUPFAM" id="SSF54593">
    <property type="entry name" value="Glyoxalase/Bleomycin resistance protein/Dihydroxybiphenyl dioxygenase"/>
    <property type="match status" value="1"/>
</dbReference>
<accession>A0A087BTG7</accession>
<dbReference type="InterPro" id="IPR037523">
    <property type="entry name" value="VOC_core"/>
</dbReference>
<feature type="domain" description="VOC" evidence="1">
    <location>
        <begin position="9"/>
        <end position="128"/>
    </location>
</feature>